<evidence type="ECO:0000259" key="9">
    <source>
        <dbReference type="Pfam" id="PF02518"/>
    </source>
</evidence>
<comment type="caution">
    <text evidence="12">The sequence shown here is derived from an EMBL/GenBank/DDBJ whole genome shotgun (WGS) entry which is preliminary data.</text>
</comment>
<dbReference type="Pfam" id="PF02518">
    <property type="entry name" value="HATPase_c"/>
    <property type="match status" value="1"/>
</dbReference>
<dbReference type="EMBL" id="BAAABM010000007">
    <property type="protein sequence ID" value="GAA0323018.1"/>
    <property type="molecule type" value="Genomic_DNA"/>
</dbReference>
<evidence type="ECO:0000256" key="2">
    <source>
        <dbReference type="ARBA" id="ARBA00012438"/>
    </source>
</evidence>
<dbReference type="InterPro" id="IPR055558">
    <property type="entry name" value="DUF7134"/>
</dbReference>
<dbReference type="Gene3D" id="3.30.565.10">
    <property type="entry name" value="Histidine kinase-like ATPase, C-terminal domain"/>
    <property type="match status" value="1"/>
</dbReference>
<evidence type="ECO:0000313" key="13">
    <source>
        <dbReference type="Proteomes" id="UP001501822"/>
    </source>
</evidence>
<keyword evidence="8" id="KW-0902">Two-component regulatory system</keyword>
<keyword evidence="5" id="KW-0547">Nucleotide-binding</keyword>
<dbReference type="PANTHER" id="PTHR24421">
    <property type="entry name" value="NITRATE/NITRITE SENSOR PROTEIN NARX-RELATED"/>
    <property type="match status" value="1"/>
</dbReference>
<dbReference type="Pfam" id="PF07730">
    <property type="entry name" value="HisKA_3"/>
    <property type="match status" value="1"/>
</dbReference>
<dbReference type="InterPro" id="IPR036890">
    <property type="entry name" value="HATPase_C_sf"/>
</dbReference>
<proteinExistence type="predicted"/>
<evidence type="ECO:0000259" key="10">
    <source>
        <dbReference type="Pfam" id="PF07730"/>
    </source>
</evidence>
<evidence type="ECO:0000259" key="11">
    <source>
        <dbReference type="Pfam" id="PF23539"/>
    </source>
</evidence>
<keyword evidence="6" id="KW-0418">Kinase</keyword>
<dbReference type="EC" id="2.7.13.3" evidence="2"/>
<reference evidence="13" key="1">
    <citation type="journal article" date="2019" name="Int. J. Syst. Evol. Microbiol.">
        <title>The Global Catalogue of Microorganisms (GCM) 10K type strain sequencing project: providing services to taxonomists for standard genome sequencing and annotation.</title>
        <authorList>
            <consortium name="The Broad Institute Genomics Platform"/>
            <consortium name="The Broad Institute Genome Sequencing Center for Infectious Disease"/>
            <person name="Wu L."/>
            <person name="Ma J."/>
        </authorList>
    </citation>
    <scope>NUCLEOTIDE SEQUENCE [LARGE SCALE GENOMIC DNA]</scope>
    <source>
        <strain evidence="13">JCM 3146</strain>
    </source>
</reference>
<comment type="catalytic activity">
    <reaction evidence="1">
        <text>ATP + protein L-histidine = ADP + protein N-phospho-L-histidine.</text>
        <dbReference type="EC" id="2.7.13.3"/>
    </reaction>
</comment>
<evidence type="ECO:0000313" key="12">
    <source>
        <dbReference type="EMBL" id="GAA0323018.1"/>
    </source>
</evidence>
<dbReference type="Proteomes" id="UP001501822">
    <property type="component" value="Unassembled WGS sequence"/>
</dbReference>
<dbReference type="Gene3D" id="1.20.5.1930">
    <property type="match status" value="1"/>
</dbReference>
<dbReference type="CDD" id="cd16917">
    <property type="entry name" value="HATPase_UhpB-NarQ-NarX-like"/>
    <property type="match status" value="1"/>
</dbReference>
<dbReference type="InterPro" id="IPR003594">
    <property type="entry name" value="HATPase_dom"/>
</dbReference>
<dbReference type="Pfam" id="PF23539">
    <property type="entry name" value="DUF7134"/>
    <property type="match status" value="1"/>
</dbReference>
<name>A0ABP3FQB1_9ACTN</name>
<protein>
    <recommendedName>
        <fullName evidence="2">histidine kinase</fullName>
        <ecNumber evidence="2">2.7.13.3</ecNumber>
    </recommendedName>
</protein>
<keyword evidence="13" id="KW-1185">Reference proteome</keyword>
<evidence type="ECO:0000256" key="6">
    <source>
        <dbReference type="ARBA" id="ARBA00022777"/>
    </source>
</evidence>
<feature type="domain" description="Signal transduction histidine kinase subgroup 3 dimerisation and phosphoacceptor" evidence="10">
    <location>
        <begin position="256"/>
        <end position="318"/>
    </location>
</feature>
<gene>
    <name evidence="12" type="ORF">GCM10010151_11060</name>
</gene>
<evidence type="ECO:0000256" key="8">
    <source>
        <dbReference type="ARBA" id="ARBA00023012"/>
    </source>
</evidence>
<organism evidence="12 13">
    <name type="scientific">Actinoallomurus spadix</name>
    <dbReference type="NCBI Taxonomy" id="79912"/>
    <lineage>
        <taxon>Bacteria</taxon>
        <taxon>Bacillati</taxon>
        <taxon>Actinomycetota</taxon>
        <taxon>Actinomycetes</taxon>
        <taxon>Streptosporangiales</taxon>
        <taxon>Thermomonosporaceae</taxon>
        <taxon>Actinoallomurus</taxon>
    </lineage>
</organism>
<keyword evidence="4" id="KW-0808">Transferase</keyword>
<dbReference type="InterPro" id="IPR050482">
    <property type="entry name" value="Sensor_HK_TwoCompSys"/>
</dbReference>
<feature type="domain" description="Histidine kinase/HSP90-like ATPase" evidence="9">
    <location>
        <begin position="373"/>
        <end position="460"/>
    </location>
</feature>
<evidence type="ECO:0000256" key="1">
    <source>
        <dbReference type="ARBA" id="ARBA00000085"/>
    </source>
</evidence>
<dbReference type="PANTHER" id="PTHR24421:SF10">
    <property type="entry name" value="NITRATE_NITRITE SENSOR PROTEIN NARQ"/>
    <property type="match status" value="1"/>
</dbReference>
<dbReference type="InterPro" id="IPR011712">
    <property type="entry name" value="Sig_transdc_His_kin_sub3_dim/P"/>
</dbReference>
<sequence>MYAGTRVPVVIGADVAIPADWDTWPVSRAEIIGRRVGGVAALWRVTGPPPAVSRWAWTSDAILALVLTLGTLSVSRYPSASDPVSVVNGGPVPVTPGDVPVPPDPPAPPHGVDAGSLHGGTSFWHLILAVLTAMPLVARRRYPVAAFWVVLGATQLYHLHPGYDPSFTFAACLIAAYSAVMYSPHRSLALAGALAGAVLLAADHEGVVPSIRPGVVTFLVLIPAGLAANAMHTWKQRVRILEEERETTTRRAVERERSRIAQELHDVVTHNVSMMVVQAGAARKVLKTAPERAEQAMLAVESGGRTAMTELRHVMGLLTMNGDDPDQVGAEDLAPPPGLHQVPALVERAREAGVEAELTVTGSPVPLPAGVDLAAYRVVQEALTNTVKHAAGARVAISVTYGPRDLRIEVTDTGGTPTASARSGSGRGLIGLRERLAVYGGTLEAGGLPAGGYRLCAVLPGGEE</sequence>
<evidence type="ECO:0000256" key="4">
    <source>
        <dbReference type="ARBA" id="ARBA00022679"/>
    </source>
</evidence>
<keyword evidence="7" id="KW-0067">ATP-binding</keyword>
<feature type="domain" description="DUF7134" evidence="11">
    <location>
        <begin position="120"/>
        <end position="221"/>
    </location>
</feature>
<evidence type="ECO:0000256" key="5">
    <source>
        <dbReference type="ARBA" id="ARBA00022741"/>
    </source>
</evidence>
<evidence type="ECO:0000256" key="3">
    <source>
        <dbReference type="ARBA" id="ARBA00022553"/>
    </source>
</evidence>
<keyword evidence="3" id="KW-0597">Phosphoprotein</keyword>
<evidence type="ECO:0000256" key="7">
    <source>
        <dbReference type="ARBA" id="ARBA00022840"/>
    </source>
</evidence>
<accession>A0ABP3FQB1</accession>
<dbReference type="SUPFAM" id="SSF55874">
    <property type="entry name" value="ATPase domain of HSP90 chaperone/DNA topoisomerase II/histidine kinase"/>
    <property type="match status" value="1"/>
</dbReference>